<proteinExistence type="predicted"/>
<dbReference type="AlphaFoldDB" id="A0A1M4VL08"/>
<reference evidence="2" key="1">
    <citation type="submission" date="2016-11" db="EMBL/GenBank/DDBJ databases">
        <authorList>
            <person name="Varghese N."/>
            <person name="Submissions S."/>
        </authorList>
    </citation>
    <scope>NUCLEOTIDE SEQUENCE [LARGE SCALE GENOMIC DNA]</scope>
    <source>
        <strain evidence="2">DSM 9756</strain>
    </source>
</reference>
<sequence>MHVLTPFPVAQPFRAAKESPDAEGPSRISCPFMGFRCPLPAGLKPAATKQSGARIGY</sequence>
<organism evidence="1 2">
    <name type="scientific">Desulfacinum infernum DSM 9756</name>
    <dbReference type="NCBI Taxonomy" id="1121391"/>
    <lineage>
        <taxon>Bacteria</taxon>
        <taxon>Pseudomonadati</taxon>
        <taxon>Thermodesulfobacteriota</taxon>
        <taxon>Syntrophobacteria</taxon>
        <taxon>Syntrophobacterales</taxon>
        <taxon>Syntrophobacteraceae</taxon>
        <taxon>Desulfacinum</taxon>
    </lineage>
</organism>
<keyword evidence="2" id="KW-1185">Reference proteome</keyword>
<dbReference type="Proteomes" id="UP000184076">
    <property type="component" value="Unassembled WGS sequence"/>
</dbReference>
<protein>
    <submittedName>
        <fullName evidence="1">Uncharacterized protein</fullName>
    </submittedName>
</protein>
<evidence type="ECO:0000313" key="1">
    <source>
        <dbReference type="EMBL" id="SHE69721.1"/>
    </source>
</evidence>
<accession>A0A1M4VL08</accession>
<gene>
    <name evidence="1" type="ORF">SAMN02745206_00693</name>
</gene>
<name>A0A1M4VL08_9BACT</name>
<dbReference type="STRING" id="1121391.SAMN02745206_00693"/>
<dbReference type="EMBL" id="FQVB01000006">
    <property type="protein sequence ID" value="SHE69721.1"/>
    <property type="molecule type" value="Genomic_DNA"/>
</dbReference>
<evidence type="ECO:0000313" key="2">
    <source>
        <dbReference type="Proteomes" id="UP000184076"/>
    </source>
</evidence>